<dbReference type="Gene3D" id="3.40.630.190">
    <property type="entry name" value="LCP protein"/>
    <property type="match status" value="1"/>
</dbReference>
<organism evidence="3">
    <name type="scientific">freshwater metagenome</name>
    <dbReference type="NCBI Taxonomy" id="449393"/>
    <lineage>
        <taxon>unclassified sequences</taxon>
        <taxon>metagenomes</taxon>
        <taxon>ecological metagenomes</taxon>
    </lineage>
</organism>
<accession>A0A6J7JZN8</accession>
<feature type="region of interest" description="Disordered" evidence="1">
    <location>
        <begin position="232"/>
        <end position="256"/>
    </location>
</feature>
<dbReference type="EMBL" id="CAFBMK010000315">
    <property type="protein sequence ID" value="CAB4948457.1"/>
    <property type="molecule type" value="Genomic_DNA"/>
</dbReference>
<evidence type="ECO:0000256" key="1">
    <source>
        <dbReference type="SAM" id="MobiDB-lite"/>
    </source>
</evidence>
<sequence length="501" mass="53438">MILMRLDPEAKATTILTLPRDLRAVVPGHGTGTQKLNGAWALGGAKLLTRTLRTSLLGTPEDPFRINNVVSIRFDAFAKAVNHFRCLYSDIDRRYLVRPGAGYAEIDQAAGYQLLCGMDSLAYVRFRHQDSDLTRAARQATFVAEARNQVDAGDVLLDAGDLLDAIGPFVQTSVRSARQLLGVAKLAVNLTNTPTKRVELGTTLAEDGSGDVLTTPAALAKARREFLEPTAVRAARPATRSTTRRRGSRTVRRSPAALPASMVRDAPGATQLATAVRPAAGRLPILAPSARLSRGAWQPEMSRGYWILDRSRRPRWPAYRLVASTGIIGEYYGVEGTTWRTPPILGLATDAVRLNGRTWRVQHDGRAIRRLFRSTPDGTFWISNSLTNELNAREMYALARSFGHRAGPTPRRAAGDGAGGGTATTTTAPTPSAPTPAGPPAPSPTAIEPSTTAPAPSPARPAPAIPRPATPGTLTVPRPSLLAPSTLVPRPTDLAPLGPGG</sequence>
<dbReference type="AlphaFoldDB" id="A0A6J7JZN8"/>
<feature type="domain" description="Cell envelope-related transcriptional attenuator" evidence="2">
    <location>
        <begin position="1"/>
        <end position="150"/>
    </location>
</feature>
<feature type="compositionally biased region" description="Low complexity" evidence="1">
    <location>
        <begin position="232"/>
        <end position="241"/>
    </location>
</feature>
<proteinExistence type="predicted"/>
<feature type="compositionally biased region" description="Basic residues" evidence="1">
    <location>
        <begin position="242"/>
        <end position="252"/>
    </location>
</feature>
<dbReference type="InterPro" id="IPR004474">
    <property type="entry name" value="LytR_CpsA_psr"/>
</dbReference>
<name>A0A6J7JZN8_9ZZZZ</name>
<dbReference type="PANTHER" id="PTHR33392:SF6">
    <property type="entry name" value="POLYISOPRENYL-TEICHOIC ACID--PEPTIDOGLYCAN TEICHOIC ACID TRANSFERASE TAGU"/>
    <property type="match status" value="1"/>
</dbReference>
<gene>
    <name evidence="3" type="ORF">UFOPK3564_03360</name>
</gene>
<reference evidence="3" key="1">
    <citation type="submission" date="2020-05" db="EMBL/GenBank/DDBJ databases">
        <authorList>
            <person name="Chiriac C."/>
            <person name="Salcher M."/>
            <person name="Ghai R."/>
            <person name="Kavagutti S V."/>
        </authorList>
    </citation>
    <scope>NUCLEOTIDE SEQUENCE</scope>
</reference>
<dbReference type="PANTHER" id="PTHR33392">
    <property type="entry name" value="POLYISOPRENYL-TEICHOIC ACID--PEPTIDOGLYCAN TEICHOIC ACID TRANSFERASE TAGU"/>
    <property type="match status" value="1"/>
</dbReference>
<feature type="compositionally biased region" description="Pro residues" evidence="1">
    <location>
        <begin position="431"/>
        <end position="443"/>
    </location>
</feature>
<feature type="region of interest" description="Disordered" evidence="1">
    <location>
        <begin position="403"/>
        <end position="501"/>
    </location>
</feature>
<feature type="compositionally biased region" description="Low complexity" evidence="1">
    <location>
        <begin position="444"/>
        <end position="454"/>
    </location>
</feature>
<dbReference type="InterPro" id="IPR050922">
    <property type="entry name" value="LytR/CpsA/Psr_CW_biosynth"/>
</dbReference>
<evidence type="ECO:0000259" key="2">
    <source>
        <dbReference type="Pfam" id="PF03816"/>
    </source>
</evidence>
<evidence type="ECO:0000313" key="3">
    <source>
        <dbReference type="EMBL" id="CAB4948457.1"/>
    </source>
</evidence>
<dbReference type="NCBIfam" id="TIGR00350">
    <property type="entry name" value="lytR_cpsA_psr"/>
    <property type="match status" value="1"/>
</dbReference>
<dbReference type="Pfam" id="PF03816">
    <property type="entry name" value="LytR_cpsA_psr"/>
    <property type="match status" value="1"/>
</dbReference>
<feature type="compositionally biased region" description="Pro residues" evidence="1">
    <location>
        <begin position="455"/>
        <end position="469"/>
    </location>
</feature>
<protein>
    <submittedName>
        <fullName evidence="3">Unannotated protein</fullName>
    </submittedName>
</protein>